<name>A0A4Q2UMQ7_9BACT</name>
<sequence>MNATIANDIFRQSIRDYHQTDHVDAPLLNPYPASELTGLLYRKNWIDTVQWHLEDIIRSPAISPDELVAIKRRIDQSNQDRTDTVELIDSYLYEQFRAITPQPTARMNSETPAWLLDRMSILQLKLYHFREQTERPDVSAEHQQKALAKLAVLIEQEADLARCFDELLDDIQAGNRFIKVYRQMKMYNDPTLNPVLYGQA</sequence>
<dbReference type="Pfam" id="PF14063">
    <property type="entry name" value="DUF4254"/>
    <property type="match status" value="1"/>
</dbReference>
<dbReference type="RefSeq" id="WP_077920034.1">
    <property type="nucleotide sequence ID" value="NZ_SBLB01000001.1"/>
</dbReference>
<keyword evidence="2" id="KW-1185">Reference proteome</keyword>
<organism evidence="1 2">
    <name type="scientific">Spirosoma sordidisoli</name>
    <dbReference type="NCBI Taxonomy" id="2502893"/>
    <lineage>
        <taxon>Bacteria</taxon>
        <taxon>Pseudomonadati</taxon>
        <taxon>Bacteroidota</taxon>
        <taxon>Cytophagia</taxon>
        <taxon>Cytophagales</taxon>
        <taxon>Cytophagaceae</taxon>
        <taxon>Spirosoma</taxon>
    </lineage>
</organism>
<dbReference type="Proteomes" id="UP000290407">
    <property type="component" value="Unassembled WGS sequence"/>
</dbReference>
<accession>A0A4Q2UMQ7</accession>
<proteinExistence type="predicted"/>
<comment type="caution">
    <text evidence="1">The sequence shown here is derived from an EMBL/GenBank/DDBJ whole genome shotgun (WGS) entry which is preliminary data.</text>
</comment>
<dbReference type="AlphaFoldDB" id="A0A4Q2UMQ7"/>
<dbReference type="InterPro" id="IPR025350">
    <property type="entry name" value="DUF4254"/>
</dbReference>
<protein>
    <submittedName>
        <fullName evidence="1">DUF4254 domain-containing protein</fullName>
    </submittedName>
</protein>
<gene>
    <name evidence="1" type="ORF">EQG79_01865</name>
</gene>
<evidence type="ECO:0000313" key="1">
    <source>
        <dbReference type="EMBL" id="RYC70923.1"/>
    </source>
</evidence>
<dbReference type="EMBL" id="SBLB01000001">
    <property type="protein sequence ID" value="RYC70923.1"/>
    <property type="molecule type" value="Genomic_DNA"/>
</dbReference>
<evidence type="ECO:0000313" key="2">
    <source>
        <dbReference type="Proteomes" id="UP000290407"/>
    </source>
</evidence>
<reference evidence="1 2" key="1">
    <citation type="submission" date="2019-01" db="EMBL/GenBank/DDBJ databases">
        <title>Spirosoma flava sp. nov., a propanil-degrading bacterium isolated from herbicide-contaminated soil.</title>
        <authorList>
            <person name="Zhang L."/>
            <person name="Jiang J.-D."/>
        </authorList>
    </citation>
    <scope>NUCLEOTIDE SEQUENCE [LARGE SCALE GENOMIC DNA]</scope>
    <source>
        <strain evidence="1 2">TY50</strain>
    </source>
</reference>